<name>A0ABQ8TF64_PERAM</name>
<dbReference type="EMBL" id="JAJSOF020000011">
    <property type="protein sequence ID" value="KAJ4444500.1"/>
    <property type="molecule type" value="Genomic_DNA"/>
</dbReference>
<organism evidence="1 2">
    <name type="scientific">Periplaneta americana</name>
    <name type="common">American cockroach</name>
    <name type="synonym">Blatta americana</name>
    <dbReference type="NCBI Taxonomy" id="6978"/>
    <lineage>
        <taxon>Eukaryota</taxon>
        <taxon>Metazoa</taxon>
        <taxon>Ecdysozoa</taxon>
        <taxon>Arthropoda</taxon>
        <taxon>Hexapoda</taxon>
        <taxon>Insecta</taxon>
        <taxon>Pterygota</taxon>
        <taxon>Neoptera</taxon>
        <taxon>Polyneoptera</taxon>
        <taxon>Dictyoptera</taxon>
        <taxon>Blattodea</taxon>
        <taxon>Blattoidea</taxon>
        <taxon>Blattidae</taxon>
        <taxon>Blattinae</taxon>
        <taxon>Periplaneta</taxon>
    </lineage>
</organism>
<comment type="caution">
    <text evidence="1">The sequence shown here is derived from an EMBL/GenBank/DDBJ whole genome shotgun (WGS) entry which is preliminary data.</text>
</comment>
<gene>
    <name evidence="1" type="ORF">ANN_06292</name>
</gene>
<keyword evidence="2" id="KW-1185">Reference proteome</keyword>
<dbReference type="Proteomes" id="UP001148838">
    <property type="component" value="Unassembled WGS sequence"/>
</dbReference>
<evidence type="ECO:0000313" key="1">
    <source>
        <dbReference type="EMBL" id="KAJ4444500.1"/>
    </source>
</evidence>
<protein>
    <submittedName>
        <fullName evidence="1">Uncharacterized protein</fullName>
    </submittedName>
</protein>
<reference evidence="1 2" key="1">
    <citation type="journal article" date="2022" name="Allergy">
        <title>Genome assembly and annotation of Periplaneta americana reveal a comprehensive cockroach allergen profile.</title>
        <authorList>
            <person name="Wang L."/>
            <person name="Xiong Q."/>
            <person name="Saelim N."/>
            <person name="Wang L."/>
            <person name="Nong W."/>
            <person name="Wan A.T."/>
            <person name="Shi M."/>
            <person name="Liu X."/>
            <person name="Cao Q."/>
            <person name="Hui J.H.L."/>
            <person name="Sookrung N."/>
            <person name="Leung T.F."/>
            <person name="Tungtrongchitr A."/>
            <person name="Tsui S.K.W."/>
        </authorList>
    </citation>
    <scope>NUCLEOTIDE SEQUENCE [LARGE SCALE GENOMIC DNA]</scope>
    <source>
        <strain evidence="1">PWHHKU_190912</strain>
    </source>
</reference>
<proteinExistence type="predicted"/>
<accession>A0ABQ8TF64</accession>
<evidence type="ECO:0000313" key="2">
    <source>
        <dbReference type="Proteomes" id="UP001148838"/>
    </source>
</evidence>
<sequence length="316" mass="37237">MDLTHLHHADIARHCALATVEPSRRKLRRPEDSVVERCYDDLYVDTSCGQSVVPTTPPHSSAEVMESMGLYLHAPQVPSWHVTGNSKKLVKKRMAKDTIQRRITIMTKWIIYPFQKSIQHSLHPEMSPIRIEAAFKFLSHKNSCTRHSLKVKRKRGWKKVCFTRVLYRFESPVDEHKRLGDRGASWLAGKRVYACPVLRKIFRAKWVEVTGEWRKLHNAELHALYSSRDIIRNIKSRRLRWAGHVARMGESRNAYRVLVGRPEGKRPLGIARRRWEDNIKMYLREVAYDDRDWINLAQDWDRWRAYVRAAMNLRVP</sequence>